<sequence>MRQFNAMFGVFMVPLAYYTAKEFRFSAAACTFAATMVLLDNAYLSISRFILLDSMLLAFSFTWWLWLVMTGVSIGTVSSMKWVGFFTTVLVGLYTVEELWDLFGDLRLPKSSYLMHWIARVVCLIIVPFSIYVACFVAHFKVLDNTGTGDGTMSSLFQAGLKGSPIANNPLEIAFGSVVTIKHAAQNGALLHSHIQTFPGGSKQQQVTAYHHKDNNNNWKVMKPLSEDQSESEVQIVRHGDIVRLLHNQTGRHLHSHPIKAPVTVTQWEVSGYGNLTHGDPNDEWIVEIVEEHSNYPMDGTLRSLTTKFLLRHRVLRCLLTAEKGVNLPQWGFGQVEVKCDQRNRTTSENSIWNIEQHGMTGPAGTSAYKTSFWKNFWYLNQAMMAFNNGLIPDADKADHLVSSPTQWPFLAVGMRMNSWSNNDVKFYLVGNPIVWWSSALSLFVFVGLLGYYSVQNIHAMPTDLAITKSTGHQAQATISAVEWEHFLFLGKTLVGGWFLHFLPFCVMARVTYLHHYFPALYFTILLCSFLVDHSLRRASTTLKIAVWGTAFTAVIASFIWFWPVSYGIYGPAADTMYNRQWRSAWNIINDHTPATFM</sequence>
<comment type="catalytic activity">
    <reaction evidence="13 14">
        <text>a di-trans,poly-cis-dolichyl beta-D-mannosyl phosphate + L-seryl-[protein] = 3-O-(alpha-D-mannosyl)-L-seryl-[protein] + a di-trans,poly-cis-dolichyl phosphate + H(+)</text>
        <dbReference type="Rhea" id="RHEA:17377"/>
        <dbReference type="Rhea" id="RHEA-COMP:9863"/>
        <dbReference type="Rhea" id="RHEA-COMP:13546"/>
        <dbReference type="Rhea" id="RHEA-COMP:19498"/>
        <dbReference type="Rhea" id="RHEA-COMP:19501"/>
        <dbReference type="ChEBI" id="CHEBI:15378"/>
        <dbReference type="ChEBI" id="CHEBI:29999"/>
        <dbReference type="ChEBI" id="CHEBI:57683"/>
        <dbReference type="ChEBI" id="CHEBI:58211"/>
        <dbReference type="ChEBI" id="CHEBI:137321"/>
        <dbReference type="EC" id="2.4.1.109"/>
    </reaction>
</comment>
<organism evidence="16 17">
    <name type="scientific">Podila minutissima</name>
    <dbReference type="NCBI Taxonomy" id="64525"/>
    <lineage>
        <taxon>Eukaryota</taxon>
        <taxon>Fungi</taxon>
        <taxon>Fungi incertae sedis</taxon>
        <taxon>Mucoromycota</taxon>
        <taxon>Mortierellomycotina</taxon>
        <taxon>Mortierellomycetes</taxon>
        <taxon>Mortierellales</taxon>
        <taxon>Mortierellaceae</taxon>
        <taxon>Podila</taxon>
    </lineage>
</organism>
<dbReference type="GO" id="GO:0004169">
    <property type="term" value="F:dolichyl-phosphate-mannose-protein mannosyltransferase activity"/>
    <property type="evidence" value="ECO:0007669"/>
    <property type="project" value="UniProtKB-UniRule"/>
</dbReference>
<dbReference type="PROSITE" id="PS50919">
    <property type="entry name" value="MIR"/>
    <property type="match status" value="2"/>
</dbReference>
<accession>A0A9P5SSW2</accession>
<evidence type="ECO:0000256" key="12">
    <source>
        <dbReference type="ARBA" id="ARBA00045085"/>
    </source>
</evidence>
<reference evidence="16" key="1">
    <citation type="journal article" date="2020" name="Fungal Divers.">
        <title>Resolving the Mortierellaceae phylogeny through synthesis of multi-gene phylogenetics and phylogenomics.</title>
        <authorList>
            <person name="Vandepol N."/>
            <person name="Liber J."/>
            <person name="Desiro A."/>
            <person name="Na H."/>
            <person name="Kennedy M."/>
            <person name="Barry K."/>
            <person name="Grigoriev I.V."/>
            <person name="Miller A.N."/>
            <person name="O'Donnell K."/>
            <person name="Stajich J.E."/>
            <person name="Bonito G."/>
        </authorList>
    </citation>
    <scope>NUCLEOTIDE SEQUENCE</scope>
    <source>
        <strain evidence="16">NVP1</strain>
    </source>
</reference>
<dbReference type="Pfam" id="PF16192">
    <property type="entry name" value="PMT_4TMC"/>
    <property type="match status" value="1"/>
</dbReference>
<evidence type="ECO:0000313" key="17">
    <source>
        <dbReference type="Proteomes" id="UP000696485"/>
    </source>
</evidence>
<dbReference type="InterPro" id="IPR027005">
    <property type="entry name" value="PMT-like"/>
</dbReference>
<keyword evidence="10 14" id="KW-1133">Transmembrane helix</keyword>
<evidence type="ECO:0000256" key="4">
    <source>
        <dbReference type="ARBA" id="ARBA00012839"/>
    </source>
</evidence>
<keyword evidence="6 14" id="KW-0808">Transferase</keyword>
<dbReference type="Proteomes" id="UP000696485">
    <property type="component" value="Unassembled WGS sequence"/>
</dbReference>
<evidence type="ECO:0000256" key="2">
    <source>
        <dbReference type="ARBA" id="ARBA00004922"/>
    </source>
</evidence>
<dbReference type="GO" id="GO:0005789">
    <property type="term" value="C:endoplasmic reticulum membrane"/>
    <property type="evidence" value="ECO:0007669"/>
    <property type="project" value="UniProtKB-SubCell"/>
</dbReference>
<dbReference type="SMART" id="SM00472">
    <property type="entry name" value="MIR"/>
    <property type="match status" value="3"/>
</dbReference>
<dbReference type="Pfam" id="PF02815">
    <property type="entry name" value="MIR"/>
    <property type="match status" value="1"/>
</dbReference>
<comment type="similarity">
    <text evidence="3 14">Belongs to the glycosyltransferase 39 family.</text>
</comment>
<dbReference type="EMBL" id="JAAAUY010000137">
    <property type="protein sequence ID" value="KAF9334653.1"/>
    <property type="molecule type" value="Genomic_DNA"/>
</dbReference>
<protein>
    <recommendedName>
        <fullName evidence="4 14">Dolichyl-phosphate-mannose--protein mannosyltransferase</fullName>
        <ecNumber evidence="4 14">2.4.1.109</ecNumber>
    </recommendedName>
</protein>
<feature type="transmembrane region" description="Helical" evidence="14">
    <location>
        <begin position="545"/>
        <end position="563"/>
    </location>
</feature>
<dbReference type="InterPro" id="IPR003342">
    <property type="entry name" value="ArnT-like_N"/>
</dbReference>
<gene>
    <name evidence="16" type="primary">PMT2_3</name>
    <name evidence="16" type="ORF">BG006_001783</name>
</gene>
<evidence type="ECO:0000256" key="3">
    <source>
        <dbReference type="ARBA" id="ARBA00007222"/>
    </source>
</evidence>
<dbReference type="Pfam" id="PF02366">
    <property type="entry name" value="PMT"/>
    <property type="match status" value="1"/>
</dbReference>
<comment type="caution">
    <text evidence="14">Lacks conserved residue(s) required for the propagation of feature annotation.</text>
</comment>
<evidence type="ECO:0000259" key="15">
    <source>
        <dbReference type="PROSITE" id="PS50919"/>
    </source>
</evidence>
<feature type="transmembrane region" description="Helical" evidence="14">
    <location>
        <begin position="117"/>
        <end position="140"/>
    </location>
</feature>
<dbReference type="FunFam" id="2.80.10.50:FF:000012">
    <property type="entry name" value="Protein O-mannosyl-transferase 1"/>
    <property type="match status" value="1"/>
</dbReference>
<dbReference type="PANTHER" id="PTHR10050">
    <property type="entry name" value="DOLICHYL-PHOSPHATE-MANNOSE--PROTEIN MANNOSYLTRANSFERASE"/>
    <property type="match status" value="1"/>
</dbReference>
<evidence type="ECO:0000256" key="14">
    <source>
        <dbReference type="RuleBase" id="RU367007"/>
    </source>
</evidence>
<feature type="transmembrane region" description="Helical" evidence="14">
    <location>
        <begin position="80"/>
        <end position="96"/>
    </location>
</feature>
<evidence type="ECO:0000256" key="5">
    <source>
        <dbReference type="ARBA" id="ARBA00022676"/>
    </source>
</evidence>
<proteinExistence type="inferred from homology"/>
<name>A0A9P5SSW2_9FUNG</name>
<dbReference type="SUPFAM" id="SSF82109">
    <property type="entry name" value="MIR domain"/>
    <property type="match status" value="1"/>
</dbReference>
<dbReference type="Gene3D" id="2.80.10.50">
    <property type="match status" value="1"/>
</dbReference>
<dbReference type="InterPro" id="IPR036300">
    <property type="entry name" value="MIR_dom_sf"/>
</dbReference>
<evidence type="ECO:0000256" key="10">
    <source>
        <dbReference type="ARBA" id="ARBA00022989"/>
    </source>
</evidence>
<evidence type="ECO:0000256" key="7">
    <source>
        <dbReference type="ARBA" id="ARBA00022692"/>
    </source>
</evidence>
<evidence type="ECO:0000256" key="9">
    <source>
        <dbReference type="ARBA" id="ARBA00022824"/>
    </source>
</evidence>
<dbReference type="InterPro" id="IPR032421">
    <property type="entry name" value="PMT_4TMC"/>
</dbReference>
<comment type="pathway">
    <text evidence="2 14">Protein modification; protein glycosylation.</text>
</comment>
<dbReference type="InterPro" id="IPR016093">
    <property type="entry name" value="MIR_motif"/>
</dbReference>
<comment type="subcellular location">
    <subcellularLocation>
        <location evidence="1 14">Endoplasmic reticulum membrane</location>
        <topology evidence="1 14">Multi-pass membrane protein</topology>
    </subcellularLocation>
</comment>
<keyword evidence="9 14" id="KW-0256">Endoplasmic reticulum</keyword>
<evidence type="ECO:0000256" key="8">
    <source>
        <dbReference type="ARBA" id="ARBA00022737"/>
    </source>
</evidence>
<dbReference type="PANTHER" id="PTHR10050:SF46">
    <property type="entry name" value="PROTEIN O-MANNOSYL-TRANSFERASE 2"/>
    <property type="match status" value="1"/>
</dbReference>
<comment type="catalytic activity">
    <reaction evidence="12 14">
        <text>a di-trans,poly-cis-dolichyl beta-D-mannosyl phosphate + L-threonyl-[protein] = 3-O-(alpha-D-mannosyl)-L-threonyl-[protein] + a di-trans,poly-cis-dolichyl phosphate + H(+)</text>
        <dbReference type="Rhea" id="RHEA:53396"/>
        <dbReference type="Rhea" id="RHEA-COMP:11060"/>
        <dbReference type="Rhea" id="RHEA-COMP:13547"/>
        <dbReference type="Rhea" id="RHEA-COMP:19498"/>
        <dbReference type="Rhea" id="RHEA-COMP:19501"/>
        <dbReference type="ChEBI" id="CHEBI:15378"/>
        <dbReference type="ChEBI" id="CHEBI:30013"/>
        <dbReference type="ChEBI" id="CHEBI:57683"/>
        <dbReference type="ChEBI" id="CHEBI:58211"/>
        <dbReference type="ChEBI" id="CHEBI:137323"/>
        <dbReference type="EC" id="2.4.1.109"/>
    </reaction>
</comment>
<keyword evidence="5 14" id="KW-0328">Glycosyltransferase</keyword>
<feature type="domain" description="MIR" evidence="15">
    <location>
        <begin position="234"/>
        <end position="290"/>
    </location>
</feature>
<keyword evidence="7 14" id="KW-0812">Transmembrane</keyword>
<evidence type="ECO:0000256" key="11">
    <source>
        <dbReference type="ARBA" id="ARBA00023136"/>
    </source>
</evidence>
<feature type="domain" description="MIR" evidence="15">
    <location>
        <begin position="170"/>
        <end position="224"/>
    </location>
</feature>
<evidence type="ECO:0000313" key="16">
    <source>
        <dbReference type="EMBL" id="KAF9334653.1"/>
    </source>
</evidence>
<evidence type="ECO:0000256" key="13">
    <source>
        <dbReference type="ARBA" id="ARBA00045102"/>
    </source>
</evidence>
<evidence type="ECO:0000256" key="1">
    <source>
        <dbReference type="ARBA" id="ARBA00004477"/>
    </source>
</evidence>
<keyword evidence="8" id="KW-0677">Repeat</keyword>
<feature type="transmembrane region" description="Helical" evidence="14">
    <location>
        <begin position="517"/>
        <end position="533"/>
    </location>
</feature>
<dbReference type="AlphaFoldDB" id="A0A9P5SSW2"/>
<comment type="function">
    <text evidence="14">Transfers mannose from Dol-P-mannose to Ser or Thr residues on proteins.</text>
</comment>
<comment type="caution">
    <text evidence="16">The sequence shown here is derived from an EMBL/GenBank/DDBJ whole genome shotgun (WGS) entry which is preliminary data.</text>
</comment>
<feature type="transmembrane region" description="Helical" evidence="14">
    <location>
        <begin position="434"/>
        <end position="455"/>
    </location>
</feature>
<feature type="transmembrane region" description="Helical" evidence="14">
    <location>
        <begin position="56"/>
        <end position="74"/>
    </location>
</feature>
<keyword evidence="11 14" id="KW-0472">Membrane</keyword>
<dbReference type="EC" id="2.4.1.109" evidence="4 14"/>
<evidence type="ECO:0000256" key="6">
    <source>
        <dbReference type="ARBA" id="ARBA00022679"/>
    </source>
</evidence>
<keyword evidence="17" id="KW-1185">Reference proteome</keyword>